<dbReference type="InterPro" id="IPR017439">
    <property type="entry name" value="Amidohydrolase"/>
</dbReference>
<accession>A0A2S0M7G2</accession>
<gene>
    <name evidence="3" type="ORF">C6Y28_07270</name>
</gene>
<dbReference type="SUPFAM" id="SSF53187">
    <property type="entry name" value="Zn-dependent exopeptidases"/>
    <property type="match status" value="1"/>
</dbReference>
<dbReference type="InterPro" id="IPR011650">
    <property type="entry name" value="Peptidase_M20_dimer"/>
</dbReference>
<keyword evidence="1" id="KW-0479">Metal-binding</keyword>
<dbReference type="GO" id="GO:0046872">
    <property type="term" value="F:metal ion binding"/>
    <property type="evidence" value="ECO:0007669"/>
    <property type="project" value="UniProtKB-KW"/>
</dbReference>
<sequence>MIDILETVRKDQGELVALRRHFHEHPELSKQEDQTLAYIAETLKGYGISYRIIDKGGLIAWIDGKGPGKTLLLRADVDALPIEEGEKNLSRPRVCRSQDHGVMHACGHDGHMAMQLMAAKWLNRWKDQWDGTVVLMFERGEEESGPLEYLLRYLETDSPWHIDACYATHVRWDIPAGKVAICHEAPMAGGFGFEIRIDGHGGHGSRPDLAESPIDCFHDFYGNMQALRMRAVPPKECLTFSIGSLHSGDVLNVIPNSLIFAGTCRFFSYDHAGKRFYEEFKRILANACQTYDCRYDILHMPEPLFEVQNNPVCVGIAEKAVEKYIGTDALTDCTPWMASETFAITSRLYPGVLTFTGIENKEKGCGANHHTPEFDLDEDGLTYGAATCLGFALEYLSQKPDIPFQRPDEPLDKLVARNI</sequence>
<dbReference type="OrthoDB" id="1633187at2"/>
<feature type="binding site" evidence="1">
    <location>
        <position position="370"/>
    </location>
    <ligand>
        <name>Mn(2+)</name>
        <dbReference type="ChEBI" id="CHEBI:29035"/>
        <label>2</label>
    </ligand>
</feature>
<evidence type="ECO:0000313" key="3">
    <source>
        <dbReference type="EMBL" id="AVO27411.1"/>
    </source>
</evidence>
<feature type="binding site" evidence="1">
    <location>
        <position position="108"/>
    </location>
    <ligand>
        <name>Mn(2+)</name>
        <dbReference type="ChEBI" id="CHEBI:29035"/>
        <label>2</label>
    </ligand>
</feature>
<dbReference type="PANTHER" id="PTHR11014">
    <property type="entry name" value="PEPTIDASE M20 FAMILY MEMBER"/>
    <property type="match status" value="1"/>
</dbReference>
<name>A0A2S0M7G2_MEGEL</name>
<comment type="cofactor">
    <cofactor evidence="1">
        <name>Mn(2+)</name>
        <dbReference type="ChEBI" id="CHEBI:29035"/>
    </cofactor>
    <text evidence="1">The Mn(2+) ion enhances activity.</text>
</comment>
<dbReference type="PIRSF" id="PIRSF005962">
    <property type="entry name" value="Pept_M20D_amidohydro"/>
    <property type="match status" value="1"/>
</dbReference>
<dbReference type="EMBL" id="CP027569">
    <property type="protein sequence ID" value="AVO27411.1"/>
    <property type="molecule type" value="Genomic_DNA"/>
</dbReference>
<dbReference type="NCBIfam" id="TIGR01891">
    <property type="entry name" value="amidohydrolases"/>
    <property type="match status" value="1"/>
</dbReference>
<feature type="binding site" evidence="1">
    <location>
        <position position="106"/>
    </location>
    <ligand>
        <name>Mn(2+)</name>
        <dbReference type="ChEBI" id="CHEBI:29035"/>
        <label>2</label>
    </ligand>
</feature>
<dbReference type="AlphaFoldDB" id="A0A2S0M7G2"/>
<feature type="binding site" evidence="1">
    <location>
        <position position="169"/>
    </location>
    <ligand>
        <name>Mn(2+)</name>
        <dbReference type="ChEBI" id="CHEBI:29035"/>
        <label>2</label>
    </ligand>
</feature>
<dbReference type="SUPFAM" id="SSF55031">
    <property type="entry name" value="Bacterial exopeptidase dimerisation domain"/>
    <property type="match status" value="1"/>
</dbReference>
<dbReference type="RefSeq" id="WP_027894908.1">
    <property type="nucleotide sequence ID" value="NZ_CP027569.1"/>
</dbReference>
<dbReference type="Gene3D" id="3.30.70.360">
    <property type="match status" value="1"/>
</dbReference>
<dbReference type="Gene3D" id="3.40.630.10">
    <property type="entry name" value="Zn peptidases"/>
    <property type="match status" value="1"/>
</dbReference>
<organism evidence="3 4">
    <name type="scientific">Megasphaera elsdenii</name>
    <dbReference type="NCBI Taxonomy" id="907"/>
    <lineage>
        <taxon>Bacteria</taxon>
        <taxon>Bacillati</taxon>
        <taxon>Bacillota</taxon>
        <taxon>Negativicutes</taxon>
        <taxon>Veillonellales</taxon>
        <taxon>Veillonellaceae</taxon>
        <taxon>Megasphaera</taxon>
    </lineage>
</organism>
<dbReference type="PANTHER" id="PTHR11014:SF63">
    <property type="entry name" value="METALLOPEPTIDASE, PUTATIVE (AFU_ORTHOLOGUE AFUA_6G09600)-RELATED"/>
    <property type="match status" value="1"/>
</dbReference>
<dbReference type="Pfam" id="PF07687">
    <property type="entry name" value="M20_dimer"/>
    <property type="match status" value="1"/>
</dbReference>
<evidence type="ECO:0000259" key="2">
    <source>
        <dbReference type="Pfam" id="PF07687"/>
    </source>
</evidence>
<dbReference type="InterPro" id="IPR002933">
    <property type="entry name" value="Peptidase_M20"/>
</dbReference>
<keyword evidence="3" id="KW-0378">Hydrolase</keyword>
<dbReference type="InterPro" id="IPR036264">
    <property type="entry name" value="Bact_exopeptidase_dim_dom"/>
</dbReference>
<feature type="domain" description="Peptidase M20 dimerisation" evidence="2">
    <location>
        <begin position="190"/>
        <end position="289"/>
    </location>
</feature>
<protein>
    <submittedName>
        <fullName evidence="3">Amidohydrolase</fullName>
    </submittedName>
</protein>
<keyword evidence="1" id="KW-0464">Manganese</keyword>
<proteinExistence type="predicted"/>
<evidence type="ECO:0000256" key="1">
    <source>
        <dbReference type="PIRSR" id="PIRSR005962-1"/>
    </source>
</evidence>
<feature type="binding site" evidence="1">
    <location>
        <position position="142"/>
    </location>
    <ligand>
        <name>Mn(2+)</name>
        <dbReference type="ChEBI" id="CHEBI:29035"/>
        <label>2</label>
    </ligand>
</feature>
<dbReference type="Pfam" id="PF01546">
    <property type="entry name" value="Peptidase_M20"/>
    <property type="match status" value="1"/>
</dbReference>
<dbReference type="Proteomes" id="UP000238358">
    <property type="component" value="Chromosome"/>
</dbReference>
<evidence type="ECO:0000313" key="4">
    <source>
        <dbReference type="Proteomes" id="UP000238358"/>
    </source>
</evidence>
<reference evidence="3 4" key="1">
    <citation type="journal article" date="2018" name="Genome Announc.">
        <title>Complete genomes of two Megasphaera elsdenii strains, NCIMB 702410 and ATCC 25940.</title>
        <authorList>
            <person name="Hatmaker E.A."/>
            <person name="O'Dell K."/>
            <person name="Riley L.A."/>
            <person name="Klingeman D.M."/>
            <person name="Guss A.M."/>
        </authorList>
    </citation>
    <scope>NUCLEOTIDE SEQUENCE [LARGE SCALE GENOMIC DNA]</scope>
    <source>
        <strain evidence="3 4">NCIMB702410</strain>
    </source>
</reference>
<dbReference type="GO" id="GO:0016787">
    <property type="term" value="F:hydrolase activity"/>
    <property type="evidence" value="ECO:0007669"/>
    <property type="project" value="UniProtKB-KW"/>
</dbReference>